<evidence type="ECO:0000259" key="10">
    <source>
        <dbReference type="Pfam" id="PF02544"/>
    </source>
</evidence>
<evidence type="ECO:0000256" key="1">
    <source>
        <dbReference type="ARBA" id="ARBA00004141"/>
    </source>
</evidence>
<evidence type="ECO:0000256" key="7">
    <source>
        <dbReference type="ARBA" id="ARBA00023098"/>
    </source>
</evidence>
<reference evidence="11" key="1">
    <citation type="journal article" date="2016" name="Gigascience">
        <title>De novo construction of an expanded transcriptome assembly for the western tarnished plant bug, Lygus hesperus.</title>
        <authorList>
            <person name="Tassone E.E."/>
            <person name="Geib S.M."/>
            <person name="Hall B."/>
            <person name="Fabrick J.A."/>
            <person name="Brent C.S."/>
            <person name="Hull J.J."/>
        </authorList>
    </citation>
    <scope>NUCLEOTIDE SEQUENCE</scope>
</reference>
<dbReference type="PANTHER" id="PTHR10556">
    <property type="entry name" value="3-OXO-5-ALPHA-STEROID 4-DEHYDROGENASE"/>
    <property type="match status" value="1"/>
</dbReference>
<evidence type="ECO:0000313" key="11">
    <source>
        <dbReference type="EMBL" id="JAQ11481.1"/>
    </source>
</evidence>
<accession>A0A146LUT8</accession>
<feature type="transmembrane region" description="Helical" evidence="9">
    <location>
        <begin position="47"/>
        <end position="71"/>
    </location>
</feature>
<keyword evidence="3" id="KW-0444">Lipid biosynthesis</keyword>
<evidence type="ECO:0000256" key="2">
    <source>
        <dbReference type="ARBA" id="ARBA00007742"/>
    </source>
</evidence>
<keyword evidence="7" id="KW-0443">Lipid metabolism</keyword>
<sequence length="103" mass="11554">MILSELLNGAVHLQLSGMRVADGDTTRKVPEGTLFSLVSCPNYFFEFMSWVFFSLGTNMLSSWGFTAAGLYQMADWALKKHRGYVKSNPGIKNKKKAIIPYIL</sequence>
<dbReference type="PROSITE" id="PS50244">
    <property type="entry name" value="S5A_REDUCTASE"/>
    <property type="match status" value="1"/>
</dbReference>
<dbReference type="EMBL" id="GDHC01007148">
    <property type="protein sequence ID" value="JAQ11481.1"/>
    <property type="molecule type" value="Transcribed_RNA"/>
</dbReference>
<comment type="subcellular location">
    <subcellularLocation>
        <location evidence="1">Membrane</location>
        <topology evidence="1">Multi-pass membrane protein</topology>
    </subcellularLocation>
</comment>
<dbReference type="InterPro" id="IPR039357">
    <property type="entry name" value="SRD5A/TECR"/>
</dbReference>
<feature type="domain" description="3-oxo-5-alpha-steroid 4-dehydrogenase C-terminal" evidence="10">
    <location>
        <begin position="2"/>
        <end position="103"/>
    </location>
</feature>
<dbReference type="GO" id="GO:0042761">
    <property type="term" value="P:very long-chain fatty acid biosynthetic process"/>
    <property type="evidence" value="ECO:0007669"/>
    <property type="project" value="TreeGrafter"/>
</dbReference>
<evidence type="ECO:0000256" key="8">
    <source>
        <dbReference type="ARBA" id="ARBA00023136"/>
    </source>
</evidence>
<dbReference type="Pfam" id="PF02544">
    <property type="entry name" value="Steroid_dh"/>
    <property type="match status" value="1"/>
</dbReference>
<keyword evidence="5 9" id="KW-1133">Transmembrane helix</keyword>
<dbReference type="AlphaFoldDB" id="A0A146LUT8"/>
<dbReference type="GO" id="GO:0016020">
    <property type="term" value="C:membrane"/>
    <property type="evidence" value="ECO:0007669"/>
    <property type="project" value="UniProtKB-SubCell"/>
</dbReference>
<proteinExistence type="inferred from homology"/>
<keyword evidence="6" id="KW-0560">Oxidoreductase</keyword>
<evidence type="ECO:0000256" key="5">
    <source>
        <dbReference type="ARBA" id="ARBA00022989"/>
    </source>
</evidence>
<comment type="similarity">
    <text evidence="2">Belongs to the steroid 5-alpha reductase family.</text>
</comment>
<keyword evidence="4 9" id="KW-0812">Transmembrane</keyword>
<keyword evidence="8 9" id="KW-0472">Membrane</keyword>
<protein>
    <submittedName>
        <fullName evidence="11">Trans-2,3-enoyl-CoA reductase</fullName>
    </submittedName>
</protein>
<gene>
    <name evidence="11" type="primary">gpsn2</name>
    <name evidence="11" type="ORF">g.93899</name>
</gene>
<dbReference type="GO" id="GO:0016627">
    <property type="term" value="F:oxidoreductase activity, acting on the CH-CH group of donors"/>
    <property type="evidence" value="ECO:0007669"/>
    <property type="project" value="InterPro"/>
</dbReference>
<dbReference type="PANTHER" id="PTHR10556:SF28">
    <property type="entry name" value="VERY-LONG-CHAIN ENOYL-COA REDUCTASE"/>
    <property type="match status" value="1"/>
</dbReference>
<evidence type="ECO:0000256" key="3">
    <source>
        <dbReference type="ARBA" id="ARBA00022516"/>
    </source>
</evidence>
<evidence type="ECO:0000256" key="4">
    <source>
        <dbReference type="ARBA" id="ARBA00022692"/>
    </source>
</evidence>
<organism evidence="11">
    <name type="scientific">Lygus hesperus</name>
    <name type="common">Western plant bug</name>
    <dbReference type="NCBI Taxonomy" id="30085"/>
    <lineage>
        <taxon>Eukaryota</taxon>
        <taxon>Metazoa</taxon>
        <taxon>Ecdysozoa</taxon>
        <taxon>Arthropoda</taxon>
        <taxon>Hexapoda</taxon>
        <taxon>Insecta</taxon>
        <taxon>Pterygota</taxon>
        <taxon>Neoptera</taxon>
        <taxon>Paraneoptera</taxon>
        <taxon>Hemiptera</taxon>
        <taxon>Heteroptera</taxon>
        <taxon>Panheteroptera</taxon>
        <taxon>Cimicomorpha</taxon>
        <taxon>Miridae</taxon>
        <taxon>Mirini</taxon>
        <taxon>Lygus</taxon>
    </lineage>
</organism>
<evidence type="ECO:0000256" key="9">
    <source>
        <dbReference type="SAM" id="Phobius"/>
    </source>
</evidence>
<name>A0A146LUT8_LYGHE</name>
<dbReference type="InterPro" id="IPR001104">
    <property type="entry name" value="3-oxo-5_a-steroid_4-DH_C"/>
</dbReference>
<evidence type="ECO:0000256" key="6">
    <source>
        <dbReference type="ARBA" id="ARBA00023002"/>
    </source>
</evidence>